<proteinExistence type="predicted"/>
<dbReference type="PROSITE" id="PS51257">
    <property type="entry name" value="PROKAR_LIPOPROTEIN"/>
    <property type="match status" value="1"/>
</dbReference>
<sequence>MKRLKIIFIIGCICALCSCSHKSNIDYVSKDLRINLPDNIEYNLVDTHGGFHGDGELLVTVKFDEESRKNLLEDIKSNKSWKKLPLAPDLELIMYGGERNGITYSYKLAESAGIPTIENGYWLFIDRFNDINIIHDSQNLFDRGSFNFTLALFDTDNNVLYYYEFDT</sequence>
<keyword evidence="2" id="KW-1185">Reference proteome</keyword>
<accession>A0ABR9ZZ78</accession>
<reference evidence="1 2" key="1">
    <citation type="submission" date="2020-11" db="EMBL/GenBank/DDBJ databases">
        <title>Fusibacter basophilias sp. nov.</title>
        <authorList>
            <person name="Qiu D."/>
        </authorList>
    </citation>
    <scope>NUCLEOTIDE SEQUENCE [LARGE SCALE GENOMIC DNA]</scope>
    <source>
        <strain evidence="1 2">Q10-2</strain>
    </source>
</reference>
<evidence type="ECO:0008006" key="3">
    <source>
        <dbReference type="Google" id="ProtNLM"/>
    </source>
</evidence>
<gene>
    <name evidence="1" type="ORF">ISU02_21900</name>
</gene>
<dbReference type="RefSeq" id="WP_194703999.1">
    <property type="nucleotide sequence ID" value="NZ_JADKNH010000020.1"/>
</dbReference>
<name>A0ABR9ZZ78_9FIRM</name>
<dbReference type="EMBL" id="JADKNH010000020">
    <property type="protein sequence ID" value="MBF4695759.1"/>
    <property type="molecule type" value="Genomic_DNA"/>
</dbReference>
<evidence type="ECO:0000313" key="1">
    <source>
        <dbReference type="EMBL" id="MBF4695759.1"/>
    </source>
</evidence>
<evidence type="ECO:0000313" key="2">
    <source>
        <dbReference type="Proteomes" id="UP000614200"/>
    </source>
</evidence>
<protein>
    <recommendedName>
        <fullName evidence="3">Lipoprotein</fullName>
    </recommendedName>
</protein>
<organism evidence="1 2">
    <name type="scientific">Fusibacter ferrireducens</name>
    <dbReference type="NCBI Taxonomy" id="2785058"/>
    <lineage>
        <taxon>Bacteria</taxon>
        <taxon>Bacillati</taxon>
        <taxon>Bacillota</taxon>
        <taxon>Clostridia</taxon>
        <taxon>Eubacteriales</taxon>
        <taxon>Eubacteriales Family XII. Incertae Sedis</taxon>
        <taxon>Fusibacter</taxon>
    </lineage>
</organism>
<dbReference type="Proteomes" id="UP000614200">
    <property type="component" value="Unassembled WGS sequence"/>
</dbReference>
<comment type="caution">
    <text evidence="1">The sequence shown here is derived from an EMBL/GenBank/DDBJ whole genome shotgun (WGS) entry which is preliminary data.</text>
</comment>